<keyword evidence="3" id="KW-1185">Reference proteome</keyword>
<feature type="transmembrane region" description="Helical" evidence="1">
    <location>
        <begin position="263"/>
        <end position="283"/>
    </location>
</feature>
<organism evidence="2 3">
    <name type="scientific">Glomus cerebriforme</name>
    <dbReference type="NCBI Taxonomy" id="658196"/>
    <lineage>
        <taxon>Eukaryota</taxon>
        <taxon>Fungi</taxon>
        <taxon>Fungi incertae sedis</taxon>
        <taxon>Mucoromycota</taxon>
        <taxon>Glomeromycotina</taxon>
        <taxon>Glomeromycetes</taxon>
        <taxon>Glomerales</taxon>
        <taxon>Glomeraceae</taxon>
        <taxon>Glomus</taxon>
    </lineage>
</organism>
<name>A0A397T190_9GLOM</name>
<comment type="caution">
    <text evidence="2">The sequence shown here is derived from an EMBL/GenBank/DDBJ whole genome shotgun (WGS) entry which is preliminary data.</text>
</comment>
<reference evidence="2 3" key="1">
    <citation type="submission" date="2018-06" db="EMBL/GenBank/DDBJ databases">
        <title>Comparative genomics reveals the genomic features of Rhizophagus irregularis, R. cerebriforme, R. diaphanum and Gigaspora rosea, and their symbiotic lifestyle signature.</title>
        <authorList>
            <person name="Morin E."/>
            <person name="San Clemente H."/>
            <person name="Chen E.C.H."/>
            <person name="De La Providencia I."/>
            <person name="Hainaut M."/>
            <person name="Kuo A."/>
            <person name="Kohler A."/>
            <person name="Murat C."/>
            <person name="Tang N."/>
            <person name="Roy S."/>
            <person name="Loubradou J."/>
            <person name="Henrissat B."/>
            <person name="Grigoriev I.V."/>
            <person name="Corradi N."/>
            <person name="Roux C."/>
            <person name="Martin F.M."/>
        </authorList>
    </citation>
    <scope>NUCLEOTIDE SEQUENCE [LARGE SCALE GENOMIC DNA]</scope>
    <source>
        <strain evidence="2 3">DAOM 227022</strain>
    </source>
</reference>
<feature type="transmembrane region" description="Helical" evidence="1">
    <location>
        <begin position="329"/>
        <end position="353"/>
    </location>
</feature>
<keyword evidence="1" id="KW-1133">Transmembrane helix</keyword>
<feature type="transmembrane region" description="Helical" evidence="1">
    <location>
        <begin position="77"/>
        <end position="97"/>
    </location>
</feature>
<evidence type="ECO:0000256" key="1">
    <source>
        <dbReference type="SAM" id="Phobius"/>
    </source>
</evidence>
<accession>A0A397T190</accession>
<protein>
    <submittedName>
        <fullName evidence="2">Uncharacterized protein</fullName>
    </submittedName>
</protein>
<dbReference type="OrthoDB" id="2354146at2759"/>
<keyword evidence="1" id="KW-0472">Membrane</keyword>
<sequence length="354" mass="41152">MLTLVFNDSSTKIRKTSIFNSFKISPSSYFIDIFEREEPSGLSYSFKSLKILSSQQENSKLTGFPIWYNIDKSEASIAWFGYLIIVTFGSTIISLILTHNISIPNAYISYFIFPDWSSPDDNPPNVQTKSFNRILAHYTLFSFIPTLTLYILEPGKLWSSFDSFHNLLELIIILFLTLEGQIHKNKFIMFFICSTYIVLVNLLTITLSWPLDAIWFKSQGKILFKKIYFRTYLYIKHQETLQLPAEINNQINSRKFSKLTNQVILLPIAAFLHMFGNVATLFVHSTGNMIFMLSNAIAFLMYTFYIYLDTHYMTNISNSKHIVLPYTPTWKLVLIFLWSIILSAFIIRITALFF</sequence>
<evidence type="ECO:0000313" key="2">
    <source>
        <dbReference type="EMBL" id="RIA88931.1"/>
    </source>
</evidence>
<dbReference type="EMBL" id="QKYT01000239">
    <property type="protein sequence ID" value="RIA88931.1"/>
    <property type="molecule type" value="Genomic_DNA"/>
</dbReference>
<gene>
    <name evidence="2" type="ORF">C1645_825549</name>
</gene>
<feature type="transmembrane region" description="Helical" evidence="1">
    <location>
        <begin position="134"/>
        <end position="152"/>
    </location>
</feature>
<dbReference type="AlphaFoldDB" id="A0A397T190"/>
<dbReference type="Proteomes" id="UP000265703">
    <property type="component" value="Unassembled WGS sequence"/>
</dbReference>
<evidence type="ECO:0000313" key="3">
    <source>
        <dbReference type="Proteomes" id="UP000265703"/>
    </source>
</evidence>
<keyword evidence="1" id="KW-0812">Transmembrane</keyword>
<proteinExistence type="predicted"/>
<feature type="transmembrane region" description="Helical" evidence="1">
    <location>
        <begin position="289"/>
        <end position="308"/>
    </location>
</feature>
<feature type="transmembrane region" description="Helical" evidence="1">
    <location>
        <begin position="188"/>
        <end position="211"/>
    </location>
</feature>